<comment type="caution">
    <text evidence="1">The sequence shown here is derived from an EMBL/GenBank/DDBJ whole genome shotgun (WGS) entry which is preliminary data.</text>
</comment>
<dbReference type="AlphaFoldDB" id="A0A9P6PU29"/>
<gene>
    <name evidence="1" type="ORF">BG011_006242</name>
</gene>
<proteinExistence type="predicted"/>
<dbReference type="EMBL" id="JAAAJA010000447">
    <property type="protein sequence ID" value="KAG0253646.1"/>
    <property type="molecule type" value="Genomic_DNA"/>
</dbReference>
<dbReference type="OrthoDB" id="2406351at2759"/>
<organism evidence="1 2">
    <name type="scientific">Mortierella polycephala</name>
    <dbReference type="NCBI Taxonomy" id="41804"/>
    <lineage>
        <taxon>Eukaryota</taxon>
        <taxon>Fungi</taxon>
        <taxon>Fungi incertae sedis</taxon>
        <taxon>Mucoromycota</taxon>
        <taxon>Mortierellomycotina</taxon>
        <taxon>Mortierellomycetes</taxon>
        <taxon>Mortierellales</taxon>
        <taxon>Mortierellaceae</taxon>
        <taxon>Mortierella</taxon>
    </lineage>
</organism>
<dbReference type="Proteomes" id="UP000726737">
    <property type="component" value="Unassembled WGS sequence"/>
</dbReference>
<evidence type="ECO:0000313" key="2">
    <source>
        <dbReference type="Proteomes" id="UP000726737"/>
    </source>
</evidence>
<protein>
    <submittedName>
        <fullName evidence="1">Uncharacterized protein</fullName>
    </submittedName>
</protein>
<keyword evidence="2" id="KW-1185">Reference proteome</keyword>
<evidence type="ECO:0000313" key="1">
    <source>
        <dbReference type="EMBL" id="KAG0253646.1"/>
    </source>
</evidence>
<reference evidence="1" key="1">
    <citation type="journal article" date="2020" name="Fungal Divers.">
        <title>Resolving the Mortierellaceae phylogeny through synthesis of multi-gene phylogenetics and phylogenomics.</title>
        <authorList>
            <person name="Vandepol N."/>
            <person name="Liber J."/>
            <person name="Desiro A."/>
            <person name="Na H."/>
            <person name="Kennedy M."/>
            <person name="Barry K."/>
            <person name="Grigoriev I.V."/>
            <person name="Miller A.N."/>
            <person name="O'Donnell K."/>
            <person name="Stajich J.E."/>
            <person name="Bonito G."/>
        </authorList>
    </citation>
    <scope>NUCLEOTIDE SEQUENCE</scope>
    <source>
        <strain evidence="1">KOD948</strain>
    </source>
</reference>
<name>A0A9P6PU29_9FUNG</name>
<accession>A0A9P6PU29</accession>
<sequence>MSRQIESVKPVELTALIFHMYNGCFTNKLVSLYKVAYEELDFQDFDPSVGWSKTAYFHGARDCGCLHQGIMNSNNKEILPHAWCKSKDTCATRGILNSGFLKAKSPNEAERAVNFALYNSKDGGMLIPIFICTARNVQSVPGWSDIQYVEKDEVRYRPIILGDPFKHSSMAFQGLFLEPLSSSSPDYIKYRSRFGSQLVRLYKITYNAVNPQTNHLGRWSSNVFFHGTGHCGCLDSKK</sequence>